<dbReference type="PANTHER" id="PTHR33529:SF6">
    <property type="entry name" value="YJGP_YJGQ FAMILY PERMEASE"/>
    <property type="match status" value="1"/>
</dbReference>
<evidence type="ECO:0000256" key="2">
    <source>
        <dbReference type="ARBA" id="ARBA00022475"/>
    </source>
</evidence>
<protein>
    <submittedName>
        <fullName evidence="7">Lipopolysaccharide export system permease protein lptG</fullName>
    </submittedName>
</protein>
<gene>
    <name evidence="7" type="primary">lptG</name>
    <name evidence="7" type="ORF">SAMEA4364220_00211</name>
</gene>
<dbReference type="EMBL" id="LT906446">
    <property type="protein sequence ID" value="SNU94394.1"/>
    <property type="molecule type" value="Genomic_DNA"/>
</dbReference>
<keyword evidence="8" id="KW-1185">Reference proteome</keyword>
<feature type="transmembrane region" description="Helical" evidence="6">
    <location>
        <begin position="100"/>
        <end position="118"/>
    </location>
</feature>
<dbReference type="Proteomes" id="UP000215383">
    <property type="component" value="Chromosome 1"/>
</dbReference>
<evidence type="ECO:0000256" key="6">
    <source>
        <dbReference type="SAM" id="Phobius"/>
    </source>
</evidence>
<dbReference type="PANTHER" id="PTHR33529">
    <property type="entry name" value="SLR0882 PROTEIN-RELATED"/>
    <property type="match status" value="1"/>
</dbReference>
<evidence type="ECO:0000256" key="4">
    <source>
        <dbReference type="ARBA" id="ARBA00022989"/>
    </source>
</evidence>
<evidence type="ECO:0000256" key="1">
    <source>
        <dbReference type="ARBA" id="ARBA00004651"/>
    </source>
</evidence>
<comment type="subcellular location">
    <subcellularLocation>
        <location evidence="1">Cell membrane</location>
        <topology evidence="1">Multi-pass membrane protein</topology>
    </subcellularLocation>
</comment>
<dbReference type="GeneID" id="78506253"/>
<dbReference type="AlphaFoldDB" id="A0A239TBR3"/>
<evidence type="ECO:0000313" key="8">
    <source>
        <dbReference type="Proteomes" id="UP000215383"/>
    </source>
</evidence>
<dbReference type="GO" id="GO:0043190">
    <property type="term" value="C:ATP-binding cassette (ABC) transporter complex"/>
    <property type="evidence" value="ECO:0007669"/>
    <property type="project" value="TreeGrafter"/>
</dbReference>
<feature type="transmembrane region" description="Helical" evidence="6">
    <location>
        <begin position="336"/>
        <end position="357"/>
    </location>
</feature>
<proteinExistence type="predicted"/>
<name>A0A239TBR3_9FIRM</name>
<keyword evidence="2" id="KW-1003">Cell membrane</keyword>
<organism evidence="7 8">
    <name type="scientific">Megamonas hypermegale</name>
    <dbReference type="NCBI Taxonomy" id="158847"/>
    <lineage>
        <taxon>Bacteria</taxon>
        <taxon>Bacillati</taxon>
        <taxon>Bacillota</taxon>
        <taxon>Negativicutes</taxon>
        <taxon>Selenomonadales</taxon>
        <taxon>Selenomonadaceae</taxon>
        <taxon>Megamonas</taxon>
    </lineage>
</organism>
<dbReference type="GO" id="GO:0015920">
    <property type="term" value="P:lipopolysaccharide transport"/>
    <property type="evidence" value="ECO:0007669"/>
    <property type="project" value="TreeGrafter"/>
</dbReference>
<feature type="transmembrane region" description="Helical" evidence="6">
    <location>
        <begin position="12"/>
        <end position="34"/>
    </location>
</feature>
<dbReference type="Pfam" id="PF03739">
    <property type="entry name" value="LptF_LptG"/>
    <property type="match status" value="1"/>
</dbReference>
<reference evidence="7 8" key="1">
    <citation type="submission" date="2017-06" db="EMBL/GenBank/DDBJ databases">
        <authorList>
            <consortium name="Pathogen Informatics"/>
        </authorList>
    </citation>
    <scope>NUCLEOTIDE SEQUENCE [LARGE SCALE GENOMIC DNA]</scope>
    <source>
        <strain evidence="7 8">NCTC10570</strain>
    </source>
</reference>
<accession>A0A239TBR3</accession>
<feature type="transmembrane region" description="Helical" evidence="6">
    <location>
        <begin position="54"/>
        <end position="79"/>
    </location>
</feature>
<dbReference type="RefSeq" id="WP_027890136.1">
    <property type="nucleotide sequence ID" value="NZ_CALXYH010000010.1"/>
</dbReference>
<evidence type="ECO:0000256" key="5">
    <source>
        <dbReference type="ARBA" id="ARBA00023136"/>
    </source>
</evidence>
<evidence type="ECO:0000256" key="3">
    <source>
        <dbReference type="ARBA" id="ARBA00022692"/>
    </source>
</evidence>
<dbReference type="eggNOG" id="COG0795">
    <property type="taxonomic scope" value="Bacteria"/>
</dbReference>
<evidence type="ECO:0000313" key="7">
    <source>
        <dbReference type="EMBL" id="SNU94394.1"/>
    </source>
</evidence>
<dbReference type="InterPro" id="IPR005495">
    <property type="entry name" value="LptG/LptF_permease"/>
</dbReference>
<keyword evidence="3 6" id="KW-0812">Transmembrane</keyword>
<keyword evidence="5 6" id="KW-0472">Membrane</keyword>
<sequence>MRILDKYILKETIMTFLFGVCAFSAVFLGSGTLLRIAQYITQYGASFSAIVRLIIYSLPGIIVWTFPMSMLLAALLTFGRLSGNSEIIAMRACGISFKRLVTPVIVFSLGVSIFSIGFNEYVVPASNQAYADLVRYEIQGNTTPESQDHIIIKQIQDGNIQRLVYARRYDAETGRLDNLSIQEFEKNKMVRVENAEYAQWDTDDNWVMYNGVLYDLSQPDTERMMKFDSQVLPINQNPNQIIRSQKKPDEMSIKELKEQIDIMKSQYVDTRKIETELYQRFTVPMASLMFALIGAPLGIQPNRSSSSIGFGISIIIIFIYYTLMTLAGAIGQSSFIPPAIAVWIPNIVTLIVGCYLIRKESK</sequence>
<keyword evidence="4 6" id="KW-1133">Transmembrane helix</keyword>
<feature type="transmembrane region" description="Helical" evidence="6">
    <location>
        <begin position="308"/>
        <end position="330"/>
    </location>
</feature>